<evidence type="ECO:0000313" key="3">
    <source>
        <dbReference type="Proteomes" id="UP000245379"/>
    </source>
</evidence>
<gene>
    <name evidence="2" type="ORF">DHW03_02910</name>
</gene>
<dbReference type="InterPro" id="IPR011050">
    <property type="entry name" value="Pectin_lyase_fold/virulence"/>
</dbReference>
<protein>
    <submittedName>
        <fullName evidence="2">Pectate lyase</fullName>
    </submittedName>
</protein>
<evidence type="ECO:0000259" key="1">
    <source>
        <dbReference type="Pfam" id="PF19815"/>
    </source>
</evidence>
<dbReference type="EMBL" id="QGNZ01000001">
    <property type="protein sequence ID" value="PWS28804.1"/>
    <property type="molecule type" value="Genomic_DNA"/>
</dbReference>
<feature type="domain" description="DUF6298" evidence="1">
    <location>
        <begin position="484"/>
        <end position="963"/>
    </location>
</feature>
<dbReference type="OrthoDB" id="5488826at2"/>
<dbReference type="SUPFAM" id="SSF51126">
    <property type="entry name" value="Pectin lyase-like"/>
    <property type="match status" value="1"/>
</dbReference>
<dbReference type="InterPro" id="IPR046265">
    <property type="entry name" value="DUF6298"/>
</dbReference>
<accession>A0A317EQ66</accession>
<dbReference type="RefSeq" id="WP_109924234.1">
    <property type="nucleotide sequence ID" value="NZ_QGNZ01000001.1"/>
</dbReference>
<keyword evidence="3" id="KW-1185">Reference proteome</keyword>
<reference evidence="2 3" key="1">
    <citation type="submission" date="2018-05" db="EMBL/GenBank/DDBJ databases">
        <title>Pedobacter paludis sp. nov., isolated from wetland soil.</title>
        <authorList>
            <person name="Zhang Y."/>
            <person name="Wang G."/>
        </authorList>
    </citation>
    <scope>NUCLEOTIDE SEQUENCE [LARGE SCALE GENOMIC DNA]</scope>
    <source>
        <strain evidence="2 3">KCTC22721</strain>
    </source>
</reference>
<name>A0A317EQ66_9SPHI</name>
<comment type="caution">
    <text evidence="2">The sequence shown here is derived from an EMBL/GenBank/DDBJ whole genome shotgun (WGS) entry which is preliminary data.</text>
</comment>
<sequence>MPKSNHILKVSILKAIPILLIGVLGINFSFAQKTKPVDPPKPIFKDKTGKMAYTPDAQGNRILDFSYAGYMAGDKAIPNATVKVVVPVQKGDATTRIQSAINYVSKLPIGRDGLRGAVLLEKGIYEVAGVLKISTSGVVLRGSGFGENGTKIFATGLDRIGVIRILGKNNRLEEKPISISNTYVPVNSNKISLKNSAGFKVGDQIIINRPSTKEWIETLKTVEFGGGESALGWKPGTRDLHWDRTIVAIDGTTIVLDAPITTALDAQYGGATISKYQWEGRIKQSGVENLSLESDYHKENIKDEYHRWTAICLENVVDAWVRQVVFQHFAGSAVNVLESAKRITVEDCKSLAPISEIGGERRYTFLTTGQQTLFQRLYSEYAYHDFAVGFCAPGPNVFVQCQSYLPFSFSGTIDSWASGVLFDIVNIDGQALSYLNRGQDGQGAGWSAANSVFWQCSAARVDNFQPPTAQNWAFGTWAQFAGNGYWDMSNEQIQPRSLYYAQLKDRLGSETDSRAFVLPIETEASSSPPVDVALKLTKLAYKPALTVSEYIDAATERNPIPTASSGVKSIDKIGLDQIAKPILANAMTIKNGWLVRGNELVVGDRQDVPWWNGSARPYGLKNPKFHVTRFVPGRSGKGLTDDLDEITDSMKNGSVKILDHNYGLWYDRRRDDHERIRRMDGEVWAPFYELPYARSGQDKAWDGLSKYDITKYNLWYWDRLKTFANLADQKGLVLIHENYFQHNIIEAGAHYADFPWRTANNINNTGFPEPVPYAGDKRIFMAEQFYDLTNEHRKAIHSAYIRKCLDNFEGNSGVIQLIGAEFTGPLHFVQFWIDTIKEWEKETGKHPIIGLSVTKDVQDAILADTQRASVVDLIDIKYWHYQADATAYAPQGGLSLAPRQHARLLKPKKTSFDEVYHAVSEYKTKFPDKAVMYSGDSYDAFGWAILMAGGSLSNVNQLKAAALQLASNMKPFRPAGKSAKQYGLENQNQSYILYNASADAVPLDLSQSSGKFYVQVLDAKTGKSIKEEEINAGHMVKFAKVASGDEVIIINKI</sequence>
<keyword evidence="2" id="KW-0456">Lyase</keyword>
<dbReference type="GO" id="GO:0016829">
    <property type="term" value="F:lyase activity"/>
    <property type="evidence" value="ECO:0007669"/>
    <property type="project" value="UniProtKB-KW"/>
</dbReference>
<evidence type="ECO:0000313" key="2">
    <source>
        <dbReference type="EMBL" id="PWS28804.1"/>
    </source>
</evidence>
<proteinExistence type="predicted"/>
<dbReference type="Pfam" id="PF19815">
    <property type="entry name" value="DUF6298"/>
    <property type="match status" value="1"/>
</dbReference>
<organism evidence="2 3">
    <name type="scientific">Pedobacter yonginense</name>
    <dbReference type="NCBI Taxonomy" id="651869"/>
    <lineage>
        <taxon>Bacteria</taxon>
        <taxon>Pseudomonadati</taxon>
        <taxon>Bacteroidota</taxon>
        <taxon>Sphingobacteriia</taxon>
        <taxon>Sphingobacteriales</taxon>
        <taxon>Sphingobacteriaceae</taxon>
        <taxon>Pedobacter</taxon>
    </lineage>
</organism>
<dbReference type="Proteomes" id="UP000245379">
    <property type="component" value="Unassembled WGS sequence"/>
</dbReference>
<dbReference type="AlphaFoldDB" id="A0A317EQ66"/>